<dbReference type="AlphaFoldDB" id="A0A2W2D828"/>
<dbReference type="Proteomes" id="UP000248924">
    <property type="component" value="Unassembled WGS sequence"/>
</dbReference>
<dbReference type="EMBL" id="POTY01000300">
    <property type="protein sequence ID" value="PZG08122.1"/>
    <property type="molecule type" value="Genomic_DNA"/>
</dbReference>
<organism evidence="1 2">
    <name type="scientific">Micromonospora craterilacus</name>
    <dbReference type="NCBI Taxonomy" id="1655439"/>
    <lineage>
        <taxon>Bacteria</taxon>
        <taxon>Bacillati</taxon>
        <taxon>Actinomycetota</taxon>
        <taxon>Actinomycetes</taxon>
        <taxon>Micromonosporales</taxon>
        <taxon>Micromonosporaceae</taxon>
        <taxon>Micromonospora</taxon>
    </lineage>
</organism>
<reference evidence="1 2" key="1">
    <citation type="submission" date="2018-01" db="EMBL/GenBank/DDBJ databases">
        <title>Draft genome sequence of Jishengella sp. NA12.</title>
        <authorList>
            <person name="Sahin N."/>
            <person name="Ay H."/>
            <person name="Saygin H."/>
        </authorList>
    </citation>
    <scope>NUCLEOTIDE SEQUENCE [LARGE SCALE GENOMIC DNA]</scope>
    <source>
        <strain evidence="1 2">NA12</strain>
    </source>
</reference>
<dbReference type="GO" id="GO:0016787">
    <property type="term" value="F:hydrolase activity"/>
    <property type="evidence" value="ECO:0007669"/>
    <property type="project" value="UniProtKB-KW"/>
</dbReference>
<keyword evidence="2" id="KW-1185">Reference proteome</keyword>
<accession>A0A2W2D828</accession>
<proteinExistence type="predicted"/>
<evidence type="ECO:0000313" key="1">
    <source>
        <dbReference type="EMBL" id="PZG08122.1"/>
    </source>
</evidence>
<feature type="non-terminal residue" evidence="1">
    <location>
        <position position="33"/>
    </location>
</feature>
<gene>
    <name evidence="1" type="ORF">C1I95_30260</name>
</gene>
<protein>
    <submittedName>
        <fullName evidence="1">Adenosylcobinamide amidohydrolase</fullName>
    </submittedName>
</protein>
<evidence type="ECO:0000313" key="2">
    <source>
        <dbReference type="Proteomes" id="UP000248924"/>
    </source>
</evidence>
<sequence length="33" mass="3785">MLTEPLLTDRHEDGRDIPLLVWRAGRPLRAVST</sequence>
<comment type="caution">
    <text evidence="1">The sequence shown here is derived from an EMBL/GenBank/DDBJ whole genome shotgun (WGS) entry which is preliminary data.</text>
</comment>
<keyword evidence="1" id="KW-0378">Hydrolase</keyword>
<name>A0A2W2D828_9ACTN</name>